<dbReference type="Gene3D" id="2.40.37.20">
    <property type="entry name" value="D-serine dehydratase-like domain"/>
    <property type="match status" value="1"/>
</dbReference>
<dbReference type="Gene3D" id="3.20.20.10">
    <property type="entry name" value="Alanine racemase"/>
    <property type="match status" value="1"/>
</dbReference>
<protein>
    <submittedName>
        <fullName evidence="2">Amino acid deaminase</fullName>
    </submittedName>
</protein>
<dbReference type="SUPFAM" id="SSF51419">
    <property type="entry name" value="PLP-binding barrel"/>
    <property type="match status" value="1"/>
</dbReference>
<reference evidence="3" key="1">
    <citation type="journal article" date="2019" name="Int. J. Syst. Evol. Microbiol.">
        <title>The Global Catalogue of Microorganisms (GCM) 10K type strain sequencing project: providing services to taxonomists for standard genome sequencing and annotation.</title>
        <authorList>
            <consortium name="The Broad Institute Genomics Platform"/>
            <consortium name="The Broad Institute Genome Sequencing Center for Infectious Disease"/>
            <person name="Wu L."/>
            <person name="Ma J."/>
        </authorList>
    </citation>
    <scope>NUCLEOTIDE SEQUENCE [LARGE SCALE GENOMIC DNA]</scope>
    <source>
        <strain evidence="3">JCM 1490</strain>
    </source>
</reference>
<feature type="domain" description="D-serine dehydratase-like" evidence="1">
    <location>
        <begin position="309"/>
        <end position="403"/>
    </location>
</feature>
<dbReference type="RefSeq" id="WP_382392326.1">
    <property type="nucleotide sequence ID" value="NZ_JBHTCQ010000001.1"/>
</dbReference>
<dbReference type="InterPro" id="IPR029066">
    <property type="entry name" value="PLP-binding_barrel"/>
</dbReference>
<dbReference type="Proteomes" id="UP001596455">
    <property type="component" value="Unassembled WGS sequence"/>
</dbReference>
<evidence type="ECO:0000313" key="2">
    <source>
        <dbReference type="EMBL" id="MFC7404692.1"/>
    </source>
</evidence>
<dbReference type="EMBL" id="JBHTCQ010000001">
    <property type="protein sequence ID" value="MFC7404692.1"/>
    <property type="molecule type" value="Genomic_DNA"/>
</dbReference>
<evidence type="ECO:0000313" key="3">
    <source>
        <dbReference type="Proteomes" id="UP001596455"/>
    </source>
</evidence>
<name>A0ABW2Q9S4_9MICO</name>
<dbReference type="InterPro" id="IPR051466">
    <property type="entry name" value="D-amino_acid_metab_enzyme"/>
</dbReference>
<evidence type="ECO:0000259" key="1">
    <source>
        <dbReference type="SMART" id="SM01119"/>
    </source>
</evidence>
<dbReference type="InterPro" id="IPR042208">
    <property type="entry name" value="D-ser_dehydrat-like_sf"/>
</dbReference>
<dbReference type="PANTHER" id="PTHR28004">
    <property type="entry name" value="ZGC:162816-RELATED"/>
    <property type="match status" value="1"/>
</dbReference>
<dbReference type="SMART" id="SM01119">
    <property type="entry name" value="D-ser_dehydrat"/>
    <property type="match status" value="1"/>
</dbReference>
<dbReference type="Pfam" id="PF14031">
    <property type="entry name" value="D-ser_dehydrat"/>
    <property type="match status" value="1"/>
</dbReference>
<keyword evidence="3" id="KW-1185">Reference proteome</keyword>
<dbReference type="InterPro" id="IPR026956">
    <property type="entry name" value="D-ser_dehydrat-like_dom"/>
</dbReference>
<comment type="caution">
    <text evidence="2">The sequence shown here is derived from an EMBL/GenBank/DDBJ whole genome shotgun (WGS) entry which is preliminary data.</text>
</comment>
<gene>
    <name evidence="2" type="ORF">ACFQQL_06185</name>
</gene>
<accession>A0ABW2Q9S4</accession>
<organism evidence="2 3">
    <name type="scientific">Georgenia alba</name>
    <dbReference type="NCBI Taxonomy" id="2233858"/>
    <lineage>
        <taxon>Bacteria</taxon>
        <taxon>Bacillati</taxon>
        <taxon>Actinomycetota</taxon>
        <taxon>Actinomycetes</taxon>
        <taxon>Micrococcales</taxon>
        <taxon>Bogoriellaceae</taxon>
        <taxon>Georgenia</taxon>
    </lineage>
</organism>
<proteinExistence type="predicted"/>
<dbReference type="PANTHER" id="PTHR28004:SF8">
    <property type="entry name" value="D-SERINE DEAMINASE"/>
    <property type="match status" value="1"/>
</dbReference>
<sequence length="415" mass="44304">MSPTTSTTPVPAWHDALGEHLITPDPLDKNYRTGSVAEHVGDLPTPSFTLDVQDVRDNLAAMRDWTDERGLLLAPHGKTTMSPGLWHWQLASGAWGITVANAFQLRVARAFGVPRVLVANELVDPAALAWLAAELGEDFDVTCWADSTAAVERMDGALRAAGAERPVGVCVEVGAVGARTGARAPTQARDVARAVHESEVLELRGVAGYEGSIHAARPEDQVGAVRGFLATMRQVFVNLADLYEVPAPILTAGGSQYFDLVAEELDGVSAQVPGAQVVLRSGAYLVHDHVRYAGATPAATRSGPVFRGAARVWSRVLSVPEPGLALVDAGKRDVPYDAGLPTVLSVRRGTDRVDAAARVVDTNDQHGYLTVESGTLEVGDVLELGLSHPCTMFDKWRTVVLVEDERVVGALRTFF</sequence>